<evidence type="ECO:0000313" key="1">
    <source>
        <dbReference type="EMBL" id="VBA43768.1"/>
    </source>
</evidence>
<protein>
    <recommendedName>
        <fullName evidence="3">DUF559 domain-containing protein</fullName>
    </recommendedName>
</protein>
<dbReference type="OrthoDB" id="3173471at2"/>
<dbReference type="RefSeq" id="WP_122498642.1">
    <property type="nucleotide sequence ID" value="NZ_UPHP01000142.1"/>
</dbReference>
<sequence>MTAIFIGSEAVSSSKVTRHELQRWYRRVYPGVYAPQQHNMSLRDRTIGAWLWSGRRAVIAGVVASALHGAQWIDDDVAIELIWCNTRPPRGLVARDETLADDEITRVVGLPVTTLARTAYDLGRHLPRGQAVARLDALMRASPFSTEDVLLLAKRYPAARGVRRLRAVLPLVDAGAASPRETWLRLLLIDAGFPTPSTQIPVQANWRLIAMLDMGWEKYQVAAEYDGDQHRTDRRRYAHDQWRLRTLAQLGWLIIRVIAEDGPDDVLTRVRNALLTRGWRP</sequence>
<proteinExistence type="predicted"/>
<dbReference type="Gene3D" id="3.40.960.10">
    <property type="entry name" value="VSR Endonuclease"/>
    <property type="match status" value="1"/>
</dbReference>
<evidence type="ECO:0008006" key="3">
    <source>
        <dbReference type="Google" id="ProtNLM"/>
    </source>
</evidence>
<organism evidence="1 2">
    <name type="scientific">Mycobacterium attenuatum</name>
    <dbReference type="NCBI Taxonomy" id="2341086"/>
    <lineage>
        <taxon>Bacteria</taxon>
        <taxon>Bacillati</taxon>
        <taxon>Actinomycetota</taxon>
        <taxon>Actinomycetes</taxon>
        <taxon>Mycobacteriales</taxon>
        <taxon>Mycobacteriaceae</taxon>
        <taxon>Mycobacterium</taxon>
    </lineage>
</organism>
<dbReference type="InterPro" id="IPR011335">
    <property type="entry name" value="Restrct_endonuc-II-like"/>
</dbReference>
<evidence type="ECO:0000313" key="2">
    <source>
        <dbReference type="Proteomes" id="UP000273307"/>
    </source>
</evidence>
<keyword evidence="2" id="KW-1185">Reference proteome</keyword>
<name>A0A498QBT9_9MYCO</name>
<dbReference type="SUPFAM" id="SSF52980">
    <property type="entry name" value="Restriction endonuclease-like"/>
    <property type="match status" value="1"/>
</dbReference>
<dbReference type="EMBL" id="UPHP01000142">
    <property type="protein sequence ID" value="VBA43768.1"/>
    <property type="molecule type" value="Genomic_DNA"/>
</dbReference>
<accession>A0A498QBT9</accession>
<dbReference type="Proteomes" id="UP000273307">
    <property type="component" value="Unassembled WGS sequence"/>
</dbReference>
<gene>
    <name evidence="1" type="ORF">LAUMK136_05270</name>
</gene>
<dbReference type="AlphaFoldDB" id="A0A498QBT9"/>
<reference evidence="1 2" key="1">
    <citation type="submission" date="2018-09" db="EMBL/GenBank/DDBJ databases">
        <authorList>
            <person name="Tagini F."/>
        </authorList>
    </citation>
    <scope>NUCLEOTIDE SEQUENCE [LARGE SCALE GENOMIC DNA]</scope>
    <source>
        <strain evidence="1 2">MK136</strain>
    </source>
</reference>